<gene>
    <name evidence="6" type="primary">yxlE</name>
    <name evidence="6" type="ORF">Back11_60240</name>
</gene>
<name>A0A3G9JNR7_9BACL</name>
<dbReference type="InterPro" id="IPR027379">
    <property type="entry name" value="CLS_N"/>
</dbReference>
<keyword evidence="4" id="KW-1133">Transmembrane helix</keyword>
<evidence type="ECO:0000256" key="4">
    <source>
        <dbReference type="ARBA" id="ARBA00022989"/>
    </source>
</evidence>
<evidence type="ECO:0000256" key="1">
    <source>
        <dbReference type="ARBA" id="ARBA00004651"/>
    </source>
</evidence>
<keyword evidence="3" id="KW-0812">Transmembrane</keyword>
<evidence type="ECO:0000256" key="3">
    <source>
        <dbReference type="ARBA" id="ARBA00022692"/>
    </source>
</evidence>
<reference evidence="6 7" key="1">
    <citation type="submission" date="2018-11" db="EMBL/GenBank/DDBJ databases">
        <title>Complete genome sequence of Paenibacillus baekrokdamisoli strain KCTC 33723.</title>
        <authorList>
            <person name="Kang S.W."/>
            <person name="Lee K.C."/>
            <person name="Kim K.K."/>
            <person name="Kim J.S."/>
            <person name="Kim D.S."/>
            <person name="Ko S.H."/>
            <person name="Yang S.H."/>
            <person name="Lee J.S."/>
        </authorList>
    </citation>
    <scope>NUCLEOTIDE SEQUENCE [LARGE SCALE GENOMIC DNA]</scope>
    <source>
        <strain evidence="6 7">KCTC 33723</strain>
    </source>
</reference>
<dbReference type="RefSeq" id="WP_125665040.1">
    <property type="nucleotide sequence ID" value="NZ_AP019308.1"/>
</dbReference>
<keyword evidence="2" id="KW-1003">Cell membrane</keyword>
<keyword evidence="7" id="KW-1185">Reference proteome</keyword>
<evidence type="ECO:0000313" key="6">
    <source>
        <dbReference type="EMBL" id="BBH24679.1"/>
    </source>
</evidence>
<dbReference type="Proteomes" id="UP000275368">
    <property type="component" value="Chromosome"/>
</dbReference>
<dbReference type="EMBL" id="AP019308">
    <property type="protein sequence ID" value="BBH24679.1"/>
    <property type="molecule type" value="Genomic_DNA"/>
</dbReference>
<dbReference type="AlphaFoldDB" id="A0A3G9JNR7"/>
<dbReference type="Pfam" id="PF13396">
    <property type="entry name" value="PLDc_N"/>
    <property type="match status" value="1"/>
</dbReference>
<evidence type="ECO:0000313" key="7">
    <source>
        <dbReference type="Proteomes" id="UP000275368"/>
    </source>
</evidence>
<keyword evidence="5" id="KW-0472">Membrane</keyword>
<sequence>MSDLSTTQLMTIVGPIVVIQLILMLTALVVCIRTEETRGPKWIWVLAIILGSLIGPILFFVMGRRST</sequence>
<dbReference type="GO" id="GO:0005886">
    <property type="term" value="C:plasma membrane"/>
    <property type="evidence" value="ECO:0007669"/>
    <property type="project" value="UniProtKB-SubCell"/>
</dbReference>
<evidence type="ECO:0000256" key="2">
    <source>
        <dbReference type="ARBA" id="ARBA00022475"/>
    </source>
</evidence>
<protein>
    <submittedName>
        <fullName evidence="6">Negative regulatory protein YxlE</fullName>
    </submittedName>
</protein>
<dbReference type="KEGG" id="pbk:Back11_60240"/>
<organism evidence="6 7">
    <name type="scientific">Paenibacillus baekrokdamisoli</name>
    <dbReference type="NCBI Taxonomy" id="1712516"/>
    <lineage>
        <taxon>Bacteria</taxon>
        <taxon>Bacillati</taxon>
        <taxon>Bacillota</taxon>
        <taxon>Bacilli</taxon>
        <taxon>Bacillales</taxon>
        <taxon>Paenibacillaceae</taxon>
        <taxon>Paenibacillus</taxon>
    </lineage>
</organism>
<comment type="subcellular location">
    <subcellularLocation>
        <location evidence="1">Cell membrane</location>
        <topology evidence="1">Multi-pass membrane protein</topology>
    </subcellularLocation>
</comment>
<dbReference type="OrthoDB" id="3243324at2"/>
<proteinExistence type="predicted"/>
<evidence type="ECO:0000256" key="5">
    <source>
        <dbReference type="ARBA" id="ARBA00023136"/>
    </source>
</evidence>
<accession>A0A3G9JNR7</accession>